<dbReference type="EMBL" id="LAZR01000328">
    <property type="protein sequence ID" value="KKN74332.1"/>
    <property type="molecule type" value="Genomic_DNA"/>
</dbReference>
<organism evidence="1">
    <name type="scientific">marine sediment metagenome</name>
    <dbReference type="NCBI Taxonomy" id="412755"/>
    <lineage>
        <taxon>unclassified sequences</taxon>
        <taxon>metagenomes</taxon>
        <taxon>ecological metagenomes</taxon>
    </lineage>
</organism>
<name>A0A0F9THG6_9ZZZZ</name>
<gene>
    <name evidence="1" type="ORF">LCGC14_0391330</name>
</gene>
<dbReference type="InterPro" id="IPR036278">
    <property type="entry name" value="Sialidase_sf"/>
</dbReference>
<reference evidence="1" key="1">
    <citation type="journal article" date="2015" name="Nature">
        <title>Complex archaea that bridge the gap between prokaryotes and eukaryotes.</title>
        <authorList>
            <person name="Spang A."/>
            <person name="Saw J.H."/>
            <person name="Jorgensen S.L."/>
            <person name="Zaremba-Niedzwiedzka K."/>
            <person name="Martijn J."/>
            <person name="Lind A.E."/>
            <person name="van Eijk R."/>
            <person name="Schleper C."/>
            <person name="Guy L."/>
            <person name="Ettema T.J."/>
        </authorList>
    </citation>
    <scope>NUCLEOTIDE SEQUENCE</scope>
</reference>
<dbReference type="AlphaFoldDB" id="A0A0F9THG6"/>
<sequence length="385" mass="41456">MADVNVTSTADVDSVGRLAANNNAVFVDPSTGYVFYKEASGGLRYKKTTDRGETWGSSVTVMTPAGTPFAWAIWPDQRTPGDSGTKVHCAMLDITNGNDHRYRALDLSDDSLGPEVSFHTNTGATSSTFAYVSITKTRGGNINILGRDGSGSGTRFHARSTNAGASFSARTVTGPGGAQAPFAMAFPGNEADEDDIYYIYNHKVVGDIDLHTYDDSADTWSDEEISGDANIDFSISEMSAAVQHSDNHVFLVFINETGNDLELWEITNGTTFEKIADIVTDDSTIYFSTISIDQASNVKWIAYIDSDGDNIVYRTYNGTVGSEAPVSETLDYPELSWLFSVGSIPATGGLFIVGWGEESGDDVWVNVVFSSKTQTQALPQVFAVD</sequence>
<evidence type="ECO:0000313" key="1">
    <source>
        <dbReference type="EMBL" id="KKN74332.1"/>
    </source>
</evidence>
<comment type="caution">
    <text evidence="1">The sequence shown here is derived from an EMBL/GenBank/DDBJ whole genome shotgun (WGS) entry which is preliminary data.</text>
</comment>
<proteinExistence type="predicted"/>
<dbReference type="SUPFAM" id="SSF50939">
    <property type="entry name" value="Sialidases"/>
    <property type="match status" value="1"/>
</dbReference>
<accession>A0A0F9THG6</accession>
<protein>
    <submittedName>
        <fullName evidence="1">Uncharacterized protein</fullName>
    </submittedName>
</protein>